<dbReference type="PANTHER" id="PTHR43657">
    <property type="entry name" value="TRYPTOPHAN RNA-BINDING ATTENUATOR PROTEIN-LIKE PROTEIN"/>
    <property type="match status" value="1"/>
</dbReference>
<dbReference type="InterPro" id="IPR002838">
    <property type="entry name" value="AIM24"/>
</dbReference>
<dbReference type="Gene3D" id="3.60.160.10">
    <property type="entry name" value="Mitochondrial biogenesis AIM24"/>
    <property type="match status" value="1"/>
</dbReference>
<proteinExistence type="predicted"/>
<protein>
    <submittedName>
        <fullName evidence="1">TIGR00266 family protein</fullName>
    </submittedName>
</protein>
<keyword evidence="2" id="KW-1185">Reference proteome</keyword>
<dbReference type="RefSeq" id="WP_154439496.1">
    <property type="nucleotide sequence ID" value="NZ_JAHLPJ010000001.1"/>
</dbReference>
<evidence type="ECO:0000313" key="1">
    <source>
        <dbReference type="EMBL" id="MSU01078.1"/>
    </source>
</evidence>
<sequence>MKYSIEGDYPILRCVLNRGETIKTSAGAMSWMTDGFDIETASGGIMKGIARMFSGESMFFNLYTAKADNQEIVFASSLPGTIRHIKMEGQILIGQKSAYLASETSVEFQTVFTKKFSSGLLGGEGFVLQRFSGYGDLFLEADGSLTEYNLNSGEVMLVDQGHVFLFEESVKYEIETIKGMKNVLFGGEGLFLVRLIGPGKVILQSMPISNLAARIVPFVPSKG</sequence>
<name>A0A6N7XXT8_9FIRM</name>
<dbReference type="AlphaFoldDB" id="A0A6N7XXT8"/>
<dbReference type="PANTHER" id="PTHR43657:SF1">
    <property type="entry name" value="ALTERED INHERITANCE OF MITOCHONDRIA PROTEIN 24, MITOCHONDRIAL"/>
    <property type="match status" value="1"/>
</dbReference>
<dbReference type="InterPro" id="IPR036983">
    <property type="entry name" value="AIM24_sf"/>
</dbReference>
<dbReference type="Pfam" id="PF01987">
    <property type="entry name" value="AIM24"/>
    <property type="match status" value="1"/>
</dbReference>
<dbReference type="EMBL" id="VUNQ01000010">
    <property type="protein sequence ID" value="MSU01078.1"/>
    <property type="molecule type" value="Genomic_DNA"/>
</dbReference>
<dbReference type="SUPFAM" id="SSF51219">
    <property type="entry name" value="TRAP-like"/>
    <property type="match status" value="1"/>
</dbReference>
<evidence type="ECO:0000313" key="2">
    <source>
        <dbReference type="Proteomes" id="UP000469523"/>
    </source>
</evidence>
<comment type="caution">
    <text evidence="1">The sequence shown here is derived from an EMBL/GenBank/DDBJ whole genome shotgun (WGS) entry which is preliminary data.</text>
</comment>
<organism evidence="1 2">
    <name type="scientific">Tissierella pigra</name>
    <dbReference type="NCBI Taxonomy" id="2607614"/>
    <lineage>
        <taxon>Bacteria</taxon>
        <taxon>Bacillati</taxon>
        <taxon>Bacillota</taxon>
        <taxon>Tissierellia</taxon>
        <taxon>Tissierellales</taxon>
        <taxon>Tissierellaceae</taxon>
        <taxon>Tissierella</taxon>
    </lineage>
</organism>
<reference evidence="1 2" key="1">
    <citation type="submission" date="2019-09" db="EMBL/GenBank/DDBJ databases">
        <title>In-depth cultivation of the pig gut microbiome towards novel bacterial diversity and tailored functional studies.</title>
        <authorList>
            <person name="Wylensek D."/>
            <person name="Hitch T.C.A."/>
            <person name="Clavel T."/>
        </authorList>
    </citation>
    <scope>NUCLEOTIDE SEQUENCE [LARGE SCALE GENOMIC DNA]</scope>
    <source>
        <strain evidence="1 2">WCA3-693-APC-4?</strain>
    </source>
</reference>
<dbReference type="NCBIfam" id="TIGR00266">
    <property type="entry name" value="TIGR00266 family protein"/>
    <property type="match status" value="1"/>
</dbReference>
<dbReference type="Proteomes" id="UP000469523">
    <property type="component" value="Unassembled WGS sequence"/>
</dbReference>
<gene>
    <name evidence="1" type="ORF">FYJ83_06305</name>
</gene>
<accession>A0A6N7XXT8</accession>
<dbReference type="InterPro" id="IPR016031">
    <property type="entry name" value="Trp_RNA-bd_attenuator-like_dom"/>
</dbReference>